<dbReference type="PANTHER" id="PTHR36172:SF1">
    <property type="entry name" value="RESOLVASE-RELATED"/>
    <property type="match status" value="1"/>
</dbReference>
<name>A0A5M3T2Z2_LIMPL</name>
<sequence>MDTAPFWVSQTPYNPRQLAVFQADEAHKAAIKSGGDAKFRSVRDPVKSIRFPKDNWKKGTFYPTQTKGLRFKASEPIIDKMHHEPTLVLDRGRWFICYAIDAPKLEPLNSDLAIALDPGVRTFLTGFDGQEIWEIGKSDMGRIYRLATHLDRLMSRIGLSKGRQFKRLRHCLRKAAQKIRVKIRDLVSELHKKAANYLCSKYKVIFLPKFEVKNMVKRGKRRLSTKTARKMVTWSHYRFQQTLKHQAAKVMVEREVTFPNSNSKPYLRLSPHTAPDMDTPLSVGTGLQPPAL</sequence>
<evidence type="ECO:0000313" key="2">
    <source>
        <dbReference type="EMBL" id="GCE92251.1"/>
    </source>
</evidence>
<evidence type="ECO:0000313" key="3">
    <source>
        <dbReference type="Proteomes" id="UP000326169"/>
    </source>
</evidence>
<gene>
    <name evidence="2" type="ORF">NIES46_02890</name>
</gene>
<dbReference type="Proteomes" id="UP000326169">
    <property type="component" value="Unassembled WGS sequence"/>
</dbReference>
<feature type="region of interest" description="Disordered" evidence="1">
    <location>
        <begin position="263"/>
        <end position="292"/>
    </location>
</feature>
<dbReference type="EMBL" id="BIMW01000006">
    <property type="protein sequence ID" value="GCE92251.1"/>
    <property type="molecule type" value="Genomic_DNA"/>
</dbReference>
<organism evidence="2 3">
    <name type="scientific">Limnospira platensis NIES-46</name>
    <dbReference type="NCBI Taxonomy" id="1236695"/>
    <lineage>
        <taxon>Bacteria</taxon>
        <taxon>Bacillati</taxon>
        <taxon>Cyanobacteriota</taxon>
        <taxon>Cyanophyceae</taxon>
        <taxon>Oscillatoriophycideae</taxon>
        <taxon>Oscillatoriales</taxon>
        <taxon>Sirenicapillariaceae</taxon>
        <taxon>Limnospira</taxon>
    </lineage>
</organism>
<reference evidence="2 3" key="1">
    <citation type="journal article" date="2019" name="J Genomics">
        <title>The Draft Genome of a Hydrogen-producing Cyanobacterium, Arthrospira platensis NIES-46.</title>
        <authorList>
            <person name="Suzuki S."/>
            <person name="Yamaguchi H."/>
            <person name="Kawachi M."/>
        </authorList>
    </citation>
    <scope>NUCLEOTIDE SEQUENCE [LARGE SCALE GENOMIC DNA]</scope>
    <source>
        <strain evidence="2 3">NIES-46</strain>
    </source>
</reference>
<dbReference type="PANTHER" id="PTHR36172">
    <property type="match status" value="1"/>
</dbReference>
<protein>
    <submittedName>
        <fullName evidence="2">Transposase</fullName>
    </submittedName>
</protein>
<dbReference type="InterPro" id="IPR051491">
    <property type="entry name" value="Recombinase/Transposase-rel"/>
</dbReference>
<accession>A0A5M3T2Z2</accession>
<keyword evidence="3" id="KW-1185">Reference proteome</keyword>
<evidence type="ECO:0000256" key="1">
    <source>
        <dbReference type="SAM" id="MobiDB-lite"/>
    </source>
</evidence>
<comment type="caution">
    <text evidence="2">The sequence shown here is derived from an EMBL/GenBank/DDBJ whole genome shotgun (WGS) entry which is preliminary data.</text>
</comment>
<proteinExistence type="predicted"/>